<proteinExistence type="predicted"/>
<sequence>MSRIIRTAWGSRPPHSYFDDTQSFQAGRDSIIENIYLNIPDPLVYDDDGNLFTGQVEIQENDHIDTLTYRDLRRLAREAGRRSRPPSFAAGFEPGHGYFIRIVRSQQMPMADYFLEHPEIFGSILDRQGAFSSDEFWRNTHGPWPLSVQPDEVEDTRTPTGPAYRTSVYRERIFTPQIELYDSDDESDMGLNINADDYHTISLGEVIDLLAELGVEDYEATNPISSTRHIWQRVGFEFQDDTEDSLYVDPTNWSQSFNIWGNTTPMNSYEGGLHRSSTPPPDPEDGEGNDQPHWMVEGFEADYVEGWSGDEASGDANPAAEDQANQLSWGNDIDINIDTASAIQRLSEELTQITLEAPSTGNPQSQGWEGNIDVILLEETTRPGSGSTSGNQEPPTAVRVPSVANPNDVNAVEAEQRITPDGSNPETS</sequence>
<organism evidence="2 3">
    <name type="scientific">Orbilia oligospora</name>
    <name type="common">Nematode-trapping fungus</name>
    <name type="synonym">Arthrobotrys oligospora</name>
    <dbReference type="NCBI Taxonomy" id="2813651"/>
    <lineage>
        <taxon>Eukaryota</taxon>
        <taxon>Fungi</taxon>
        <taxon>Dikarya</taxon>
        <taxon>Ascomycota</taxon>
        <taxon>Pezizomycotina</taxon>
        <taxon>Orbiliomycetes</taxon>
        <taxon>Orbiliales</taxon>
        <taxon>Orbiliaceae</taxon>
        <taxon>Orbilia</taxon>
    </lineage>
</organism>
<accession>A0A6G1M7G0</accession>
<dbReference type="OrthoDB" id="5312595at2759"/>
<dbReference type="Proteomes" id="UP000614610">
    <property type="component" value="Unassembled WGS sequence"/>
</dbReference>
<feature type="region of interest" description="Disordered" evidence="1">
    <location>
        <begin position="268"/>
        <end position="293"/>
    </location>
</feature>
<reference evidence="2" key="1">
    <citation type="submission" date="2019-06" db="EMBL/GenBank/DDBJ databases">
        <authorList>
            <person name="Palmer J.M."/>
        </authorList>
    </citation>
    <scope>NUCLEOTIDE SEQUENCE</scope>
    <source>
        <strain evidence="2">TWF679</strain>
    </source>
</reference>
<evidence type="ECO:0000313" key="2">
    <source>
        <dbReference type="EMBL" id="KAF3204474.1"/>
    </source>
</evidence>
<comment type="caution">
    <text evidence="2">The sequence shown here is derived from an EMBL/GenBank/DDBJ whole genome shotgun (WGS) entry which is preliminary data.</text>
</comment>
<protein>
    <submittedName>
        <fullName evidence="2">Uncharacterized protein</fullName>
    </submittedName>
</protein>
<name>A0A6G1M7G0_ORBOL</name>
<feature type="compositionally biased region" description="Polar residues" evidence="1">
    <location>
        <begin position="382"/>
        <end position="394"/>
    </location>
</feature>
<dbReference type="AlphaFoldDB" id="A0A6G1M7G0"/>
<evidence type="ECO:0000313" key="3">
    <source>
        <dbReference type="Proteomes" id="UP000614610"/>
    </source>
</evidence>
<evidence type="ECO:0000256" key="1">
    <source>
        <dbReference type="SAM" id="MobiDB-lite"/>
    </source>
</evidence>
<gene>
    <name evidence="2" type="ORF">TWF679_009840</name>
</gene>
<dbReference type="EMBL" id="WIWT01000071">
    <property type="protein sequence ID" value="KAF3204474.1"/>
    <property type="molecule type" value="Genomic_DNA"/>
</dbReference>
<feature type="region of interest" description="Disordered" evidence="1">
    <location>
        <begin position="380"/>
        <end position="428"/>
    </location>
</feature>